<dbReference type="GO" id="GO:0030428">
    <property type="term" value="C:cell septum"/>
    <property type="evidence" value="ECO:0007669"/>
    <property type="project" value="TreeGrafter"/>
</dbReference>
<feature type="domain" description="Chitin synthase 4-like" evidence="12">
    <location>
        <begin position="39"/>
        <end position="120"/>
    </location>
</feature>
<dbReference type="GO" id="GO:0005886">
    <property type="term" value="C:plasma membrane"/>
    <property type="evidence" value="ECO:0007669"/>
    <property type="project" value="UniProtKB-SubCell"/>
</dbReference>
<evidence type="ECO:0000256" key="5">
    <source>
        <dbReference type="ARBA" id="ARBA00022679"/>
    </source>
</evidence>
<dbReference type="OrthoDB" id="2852881at2759"/>
<protein>
    <recommendedName>
        <fullName evidence="2">chitin synthase</fullName>
        <ecNumber evidence="2">2.4.1.16</ecNumber>
    </recommendedName>
</protein>
<dbReference type="GO" id="GO:0006031">
    <property type="term" value="P:chitin biosynthetic process"/>
    <property type="evidence" value="ECO:0007669"/>
    <property type="project" value="TreeGrafter"/>
</dbReference>
<evidence type="ECO:0000256" key="2">
    <source>
        <dbReference type="ARBA" id="ARBA00012543"/>
    </source>
</evidence>
<organism evidence="13 14">
    <name type="scientific">Olpidium bornovanus</name>
    <dbReference type="NCBI Taxonomy" id="278681"/>
    <lineage>
        <taxon>Eukaryota</taxon>
        <taxon>Fungi</taxon>
        <taxon>Fungi incertae sedis</taxon>
        <taxon>Olpidiomycota</taxon>
        <taxon>Olpidiomycotina</taxon>
        <taxon>Olpidiomycetes</taxon>
        <taxon>Olpidiales</taxon>
        <taxon>Olpidiaceae</taxon>
        <taxon>Olpidium</taxon>
    </lineage>
</organism>
<keyword evidence="5" id="KW-0808">Transferase</keyword>
<keyword evidence="6 11" id="KW-0812">Transmembrane</keyword>
<dbReference type="InterPro" id="IPR004835">
    <property type="entry name" value="Chitin_synth"/>
</dbReference>
<evidence type="ECO:0000256" key="11">
    <source>
        <dbReference type="SAM" id="Phobius"/>
    </source>
</evidence>
<keyword evidence="4" id="KW-0328">Glycosyltransferase</keyword>
<evidence type="ECO:0000256" key="10">
    <source>
        <dbReference type="SAM" id="MobiDB-lite"/>
    </source>
</evidence>
<dbReference type="InterPro" id="IPR029044">
    <property type="entry name" value="Nucleotide-diphossugar_trans"/>
</dbReference>
<dbReference type="Proteomes" id="UP000673691">
    <property type="component" value="Unassembled WGS sequence"/>
</dbReference>
<evidence type="ECO:0000313" key="13">
    <source>
        <dbReference type="EMBL" id="KAG5462783.1"/>
    </source>
</evidence>
<evidence type="ECO:0000313" key="14">
    <source>
        <dbReference type="Proteomes" id="UP000673691"/>
    </source>
</evidence>
<keyword evidence="7 11" id="KW-1133">Transmembrane helix</keyword>
<reference evidence="13 14" key="1">
    <citation type="journal article" name="Sci. Rep.">
        <title>Genome-scale phylogenetic analyses confirm Olpidium as the closest living zoosporic fungus to the non-flagellated, terrestrial fungi.</title>
        <authorList>
            <person name="Chang Y."/>
            <person name="Rochon D."/>
            <person name="Sekimoto S."/>
            <person name="Wang Y."/>
            <person name="Chovatia M."/>
            <person name="Sandor L."/>
            <person name="Salamov A."/>
            <person name="Grigoriev I.V."/>
            <person name="Stajich J.E."/>
            <person name="Spatafora J.W."/>
        </authorList>
    </citation>
    <scope>NUCLEOTIDE SEQUENCE [LARGE SCALE GENOMIC DNA]</scope>
    <source>
        <strain evidence="13">S191</strain>
    </source>
</reference>
<keyword evidence="8 11" id="KW-0472">Membrane</keyword>
<dbReference type="AlphaFoldDB" id="A0A8H8A175"/>
<comment type="caution">
    <text evidence="13">The sequence shown here is derived from an EMBL/GenBank/DDBJ whole genome shotgun (WGS) entry which is preliminary data.</text>
</comment>
<dbReference type="Pfam" id="PF22997">
    <property type="entry name" value="CHS4"/>
    <property type="match status" value="1"/>
</dbReference>
<accession>A0A8H8A175</accession>
<evidence type="ECO:0000256" key="3">
    <source>
        <dbReference type="ARBA" id="ARBA00022475"/>
    </source>
</evidence>
<keyword evidence="9" id="KW-0325">Glycoprotein</keyword>
<evidence type="ECO:0000256" key="9">
    <source>
        <dbReference type="ARBA" id="ARBA00023180"/>
    </source>
</evidence>
<evidence type="ECO:0000256" key="6">
    <source>
        <dbReference type="ARBA" id="ARBA00022692"/>
    </source>
</evidence>
<evidence type="ECO:0000256" key="1">
    <source>
        <dbReference type="ARBA" id="ARBA00004651"/>
    </source>
</evidence>
<name>A0A8H8A175_9FUNG</name>
<evidence type="ECO:0000259" key="12">
    <source>
        <dbReference type="Pfam" id="PF22997"/>
    </source>
</evidence>
<dbReference type="InterPro" id="IPR054295">
    <property type="entry name" value="CHS4-like_dom"/>
</dbReference>
<dbReference type="PANTHER" id="PTHR22914:SF16">
    <property type="entry name" value="CHITIN SYNTHASE 3"/>
    <property type="match status" value="1"/>
</dbReference>
<evidence type="ECO:0000256" key="8">
    <source>
        <dbReference type="ARBA" id="ARBA00023136"/>
    </source>
</evidence>
<feature type="region of interest" description="Disordered" evidence="10">
    <location>
        <begin position="233"/>
        <end position="332"/>
    </location>
</feature>
<dbReference type="Pfam" id="PF03142">
    <property type="entry name" value="Chitin_synth_2"/>
    <property type="match status" value="1"/>
</dbReference>
<evidence type="ECO:0000256" key="4">
    <source>
        <dbReference type="ARBA" id="ARBA00022676"/>
    </source>
</evidence>
<proteinExistence type="predicted"/>
<sequence length="582" mass="63291">MKAAWGSPSAGQIASCHANAVTAHRLLAIKDSRLKRQDVFYTWDNLTSSTSKGGKLFAYSGLVLDAARLDYLDGNIDKTDPKGIVARVQSGEFSGMDATYHLTRIDPAWGRCLADAIVVGALDASSVGCVISDIVLYISLLVIVGVVLARFFLAVFFGWFLSWRIGNFEHLTFEERRKREAEIEAWSEQNMALVAANGGVDSPAIGPLGQTSLDVTRTVFMLTNHLNRRRGSGSVYGMDRSSSPYADNRRSFLPSTSRFSPAPPPLAQYRAGSTHSAEAAYTATGIGSTPPASPGTNPRFAGDGVRRGSEATGRASLPASNQGSTFTGGGLPPPPALTPFNFQLVHTIMLVTCYSEDTAGLRSSFDSLCTTDYPNTHKMLLVICDGIVMGSGNSASTPDICLSMLEDETVLREHVMPHSYVAIADGSRRHNMAKVYAGFYKYDDRFVPRDKQQRVPMVVVVKCGPQDEARAAKPGNRGKRDSQVLLMSFLQKVMFDERMTTLEYEFFNAIWGVTGVTPDQFEIVLMIDADTKIYPDALTRMVAVMVRDPNVMGLCGETKIANKSDSWVTAIQGEGHANPKLC</sequence>
<gene>
    <name evidence="13" type="ORF">BJ554DRAFT_3553</name>
</gene>
<dbReference type="EC" id="2.4.1.16" evidence="2"/>
<dbReference type="GO" id="GO:0004100">
    <property type="term" value="F:chitin synthase activity"/>
    <property type="evidence" value="ECO:0007669"/>
    <property type="project" value="UniProtKB-EC"/>
</dbReference>
<keyword evidence="3" id="KW-1003">Cell membrane</keyword>
<evidence type="ECO:0000256" key="7">
    <source>
        <dbReference type="ARBA" id="ARBA00022989"/>
    </source>
</evidence>
<feature type="transmembrane region" description="Helical" evidence="11">
    <location>
        <begin position="134"/>
        <end position="161"/>
    </location>
</feature>
<dbReference type="EMBL" id="JAEFCI010001616">
    <property type="protein sequence ID" value="KAG5462783.1"/>
    <property type="molecule type" value="Genomic_DNA"/>
</dbReference>
<dbReference type="SUPFAM" id="SSF53448">
    <property type="entry name" value="Nucleotide-diphospho-sugar transferases"/>
    <property type="match status" value="1"/>
</dbReference>
<keyword evidence="14" id="KW-1185">Reference proteome</keyword>
<dbReference type="PANTHER" id="PTHR22914">
    <property type="entry name" value="CHITIN SYNTHASE"/>
    <property type="match status" value="1"/>
</dbReference>
<comment type="subcellular location">
    <subcellularLocation>
        <location evidence="1">Cell membrane</location>
        <topology evidence="1">Multi-pass membrane protein</topology>
    </subcellularLocation>
</comment>